<dbReference type="EMBL" id="VSRR010023036">
    <property type="protein sequence ID" value="MPC65197.1"/>
    <property type="molecule type" value="Genomic_DNA"/>
</dbReference>
<keyword evidence="2" id="KW-1133">Transmembrane helix</keyword>
<name>A0A5B7H799_PORTR</name>
<comment type="caution">
    <text evidence="3">The sequence shown here is derived from an EMBL/GenBank/DDBJ whole genome shotgun (WGS) entry which is preliminary data.</text>
</comment>
<keyword evidence="4" id="KW-1185">Reference proteome</keyword>
<dbReference type="AlphaFoldDB" id="A0A5B7H799"/>
<evidence type="ECO:0000313" key="4">
    <source>
        <dbReference type="Proteomes" id="UP000324222"/>
    </source>
</evidence>
<proteinExistence type="predicted"/>
<sequence>MVRKRRSQPGTASIRVPIMDEEYPALAQDDHVDEVKDLHSPAGGGDDGNADVPTYLHDWNEGGLVDSLQSSKIHSQETDNSETIKVGCGSAGASRKERCNVGYPSFMNKGYETGTTFLDGSEPSVRKRKSKGSPKKISEMIKSASYEDFETFCAMQEEETEFGKATYIGRNYVPSTQEVLDLIQCGAPVTCEETSGICQKKKNRKSSSPVDEKNKEGKTSGHGQQYLILLAVFVVLLPLCLFFALPMYFMSTHDSYMQEYIRAEREGRWADIPLEYRDEVITKSGRRYSKHLLKFDDPRWALDVTYAEREHRNRDDKSDMKLLPSLERGTKKKRPQQRKNQAGIAKSQKIQDVVHVVVATAARGFSLTLNSIMEKAATICQGAGAVVATSCSGVTRFVTSGYSTDNQVFKFVMKGMKAYWRRGYNAERKIIKLLVNGSKMEL</sequence>
<evidence type="ECO:0000256" key="1">
    <source>
        <dbReference type="SAM" id="MobiDB-lite"/>
    </source>
</evidence>
<organism evidence="3 4">
    <name type="scientific">Portunus trituberculatus</name>
    <name type="common">Swimming crab</name>
    <name type="synonym">Neptunus trituberculatus</name>
    <dbReference type="NCBI Taxonomy" id="210409"/>
    <lineage>
        <taxon>Eukaryota</taxon>
        <taxon>Metazoa</taxon>
        <taxon>Ecdysozoa</taxon>
        <taxon>Arthropoda</taxon>
        <taxon>Crustacea</taxon>
        <taxon>Multicrustacea</taxon>
        <taxon>Malacostraca</taxon>
        <taxon>Eumalacostraca</taxon>
        <taxon>Eucarida</taxon>
        <taxon>Decapoda</taxon>
        <taxon>Pleocyemata</taxon>
        <taxon>Brachyura</taxon>
        <taxon>Eubrachyura</taxon>
        <taxon>Portunoidea</taxon>
        <taxon>Portunidae</taxon>
        <taxon>Portuninae</taxon>
        <taxon>Portunus</taxon>
    </lineage>
</organism>
<protein>
    <submittedName>
        <fullName evidence="3">Uncharacterized protein</fullName>
    </submittedName>
</protein>
<feature type="transmembrane region" description="Helical" evidence="2">
    <location>
        <begin position="226"/>
        <end position="249"/>
    </location>
</feature>
<keyword evidence="2" id="KW-0812">Transmembrane</keyword>
<feature type="region of interest" description="Disordered" evidence="1">
    <location>
        <begin position="313"/>
        <end position="345"/>
    </location>
</feature>
<feature type="compositionally biased region" description="Basic and acidic residues" evidence="1">
    <location>
        <begin position="28"/>
        <end position="39"/>
    </location>
</feature>
<evidence type="ECO:0000256" key="2">
    <source>
        <dbReference type="SAM" id="Phobius"/>
    </source>
</evidence>
<reference evidence="3 4" key="1">
    <citation type="submission" date="2019-05" db="EMBL/GenBank/DDBJ databases">
        <title>Another draft genome of Portunus trituberculatus and its Hox gene families provides insights of decapod evolution.</title>
        <authorList>
            <person name="Jeong J.-H."/>
            <person name="Song I."/>
            <person name="Kim S."/>
            <person name="Choi T."/>
            <person name="Kim D."/>
            <person name="Ryu S."/>
            <person name="Kim W."/>
        </authorList>
    </citation>
    <scope>NUCLEOTIDE SEQUENCE [LARGE SCALE GENOMIC DNA]</scope>
    <source>
        <tissue evidence="3">Muscle</tissue>
    </source>
</reference>
<feature type="region of interest" description="Disordered" evidence="1">
    <location>
        <begin position="1"/>
        <end position="61"/>
    </location>
</feature>
<gene>
    <name evidence="3" type="ORF">E2C01_059328</name>
</gene>
<dbReference type="Proteomes" id="UP000324222">
    <property type="component" value="Unassembled WGS sequence"/>
</dbReference>
<keyword evidence="2" id="KW-0472">Membrane</keyword>
<accession>A0A5B7H799</accession>
<evidence type="ECO:0000313" key="3">
    <source>
        <dbReference type="EMBL" id="MPC65197.1"/>
    </source>
</evidence>